<dbReference type="Proteomes" id="UP000053259">
    <property type="component" value="Unassembled WGS sequence"/>
</dbReference>
<gene>
    <name evidence="2" type="ORF">PV09_09828</name>
</gene>
<dbReference type="GeneID" id="27317801"/>
<dbReference type="InterPro" id="IPR053006">
    <property type="entry name" value="Meiosis_regulatory"/>
</dbReference>
<dbReference type="PANTHER" id="PTHR28094:SF1">
    <property type="entry name" value="MEIOTICALLY UP-REGULATED GENE 113 PROTEIN"/>
    <property type="match status" value="1"/>
</dbReference>
<dbReference type="VEuPathDB" id="FungiDB:PV09_09828"/>
<sequence>MAILPTVQEFPTFEITYKWLVHKLSRCIWYLPNKRRYFLIQINEEESSLVLELVNKLIQGRSFTVEKLAEIAERSCCTRHHRNKIWGSGLADSLAHQWQHEIPGYMTSASSRSTQIIKIEHLSLPNSSSSRQQRKSVVIDEALDYRQGRNSSKPATFSKHVVFEGETLDTALLSVIEPSASKVGSVYIFTYTHDAFQGMIKIGYTSRPVMRRLSDWIDCGYGEPELLSYRDDVRHPERVELLTHFQLAKHWYAMRWCERHCQAHIEWFMIDVSTASQVVQYWSSWIQRSNPYDRRGVLKVFWQGIIEFLAAYEVCITAELMLQIQEVEEGSFDIKDFLDDDMLRKEHAKQGHDDGLYGAEAIIARDCGHSNFAHKIKSENKQ</sequence>
<dbReference type="STRING" id="253628.A0A0D1ZWC1"/>
<name>A0A0D1ZWC1_9PEZI</name>
<evidence type="ECO:0000313" key="2">
    <source>
        <dbReference type="EMBL" id="KIV98329.1"/>
    </source>
</evidence>
<accession>A0A0D1ZWC1</accession>
<dbReference type="OrthoDB" id="3511049at2759"/>
<dbReference type="Pfam" id="PF10544">
    <property type="entry name" value="T5orf172"/>
    <property type="match status" value="1"/>
</dbReference>
<dbReference type="HOGENOM" id="CLU_831682_0_0_1"/>
<dbReference type="PANTHER" id="PTHR28094">
    <property type="entry name" value="MEIOTICALLY UP-REGULATED GENE 113 PROTEIN"/>
    <property type="match status" value="1"/>
</dbReference>
<evidence type="ECO:0000259" key="1">
    <source>
        <dbReference type="SMART" id="SM00974"/>
    </source>
</evidence>
<dbReference type="InParanoid" id="A0A0D1ZWC1"/>
<dbReference type="AlphaFoldDB" id="A0A0D1ZWC1"/>
<protein>
    <recommendedName>
        <fullName evidence="1">Bacteriophage T5 Orf172 DNA-binding domain-containing protein</fullName>
    </recommendedName>
</protein>
<evidence type="ECO:0000313" key="3">
    <source>
        <dbReference type="Proteomes" id="UP000053259"/>
    </source>
</evidence>
<dbReference type="EMBL" id="KN847772">
    <property type="protein sequence ID" value="KIV98329.1"/>
    <property type="molecule type" value="Genomic_DNA"/>
</dbReference>
<keyword evidence="3" id="KW-1185">Reference proteome</keyword>
<organism evidence="2 3">
    <name type="scientific">Verruconis gallopava</name>
    <dbReference type="NCBI Taxonomy" id="253628"/>
    <lineage>
        <taxon>Eukaryota</taxon>
        <taxon>Fungi</taxon>
        <taxon>Dikarya</taxon>
        <taxon>Ascomycota</taxon>
        <taxon>Pezizomycotina</taxon>
        <taxon>Dothideomycetes</taxon>
        <taxon>Pleosporomycetidae</taxon>
        <taxon>Venturiales</taxon>
        <taxon>Sympoventuriaceae</taxon>
        <taxon>Verruconis</taxon>
    </lineage>
</organism>
<dbReference type="RefSeq" id="XP_016208199.1">
    <property type="nucleotide sequence ID" value="XM_016363973.1"/>
</dbReference>
<dbReference type="SMART" id="SM00974">
    <property type="entry name" value="T5orf172"/>
    <property type="match status" value="1"/>
</dbReference>
<proteinExistence type="predicted"/>
<feature type="domain" description="Bacteriophage T5 Orf172 DNA-binding" evidence="1">
    <location>
        <begin position="194"/>
        <end position="282"/>
    </location>
</feature>
<dbReference type="InterPro" id="IPR018306">
    <property type="entry name" value="Phage_T5_Orf172_DNA-bd"/>
</dbReference>
<reference evidence="2 3" key="1">
    <citation type="submission" date="2015-01" db="EMBL/GenBank/DDBJ databases">
        <title>The Genome Sequence of Ochroconis gallopava CBS43764.</title>
        <authorList>
            <consortium name="The Broad Institute Genomics Platform"/>
            <person name="Cuomo C."/>
            <person name="de Hoog S."/>
            <person name="Gorbushina A."/>
            <person name="Stielow B."/>
            <person name="Teixiera M."/>
            <person name="Abouelleil A."/>
            <person name="Chapman S.B."/>
            <person name="Priest M."/>
            <person name="Young S.K."/>
            <person name="Wortman J."/>
            <person name="Nusbaum C."/>
            <person name="Birren B."/>
        </authorList>
    </citation>
    <scope>NUCLEOTIDE SEQUENCE [LARGE SCALE GENOMIC DNA]</scope>
    <source>
        <strain evidence="2 3">CBS 43764</strain>
    </source>
</reference>